<evidence type="ECO:0000313" key="1">
    <source>
        <dbReference type="EMBL" id="MFC7359290.1"/>
    </source>
</evidence>
<name>A0ABW2MZR1_9ACTN</name>
<organism evidence="1 2">
    <name type="scientific">Nocardioides astragali</name>
    <dbReference type="NCBI Taxonomy" id="1776736"/>
    <lineage>
        <taxon>Bacteria</taxon>
        <taxon>Bacillati</taxon>
        <taxon>Actinomycetota</taxon>
        <taxon>Actinomycetes</taxon>
        <taxon>Propionibacteriales</taxon>
        <taxon>Nocardioidaceae</taxon>
        <taxon>Nocardioides</taxon>
    </lineage>
</organism>
<accession>A0ABW2MZR1</accession>
<reference evidence="2" key="1">
    <citation type="journal article" date="2019" name="Int. J. Syst. Evol. Microbiol.">
        <title>The Global Catalogue of Microorganisms (GCM) 10K type strain sequencing project: providing services to taxonomists for standard genome sequencing and annotation.</title>
        <authorList>
            <consortium name="The Broad Institute Genomics Platform"/>
            <consortium name="The Broad Institute Genome Sequencing Center for Infectious Disease"/>
            <person name="Wu L."/>
            <person name="Ma J."/>
        </authorList>
    </citation>
    <scope>NUCLEOTIDE SEQUENCE [LARGE SCALE GENOMIC DNA]</scope>
    <source>
        <strain evidence="2">FCH27</strain>
    </source>
</reference>
<protein>
    <submittedName>
        <fullName evidence="1">Uncharacterized protein</fullName>
    </submittedName>
</protein>
<proteinExistence type="predicted"/>
<dbReference type="RefSeq" id="WP_255892766.1">
    <property type="nucleotide sequence ID" value="NZ_JAFMZM010000007.1"/>
</dbReference>
<keyword evidence="2" id="KW-1185">Reference proteome</keyword>
<evidence type="ECO:0000313" key="2">
    <source>
        <dbReference type="Proteomes" id="UP001596524"/>
    </source>
</evidence>
<dbReference type="Proteomes" id="UP001596524">
    <property type="component" value="Unassembled WGS sequence"/>
</dbReference>
<dbReference type="EMBL" id="JBHTCH010000002">
    <property type="protein sequence ID" value="MFC7359290.1"/>
    <property type="molecule type" value="Genomic_DNA"/>
</dbReference>
<comment type="caution">
    <text evidence="1">The sequence shown here is derived from an EMBL/GenBank/DDBJ whole genome shotgun (WGS) entry which is preliminary data.</text>
</comment>
<sequence>MSQEEDEAVVAWRKAVEAELGTDTFDFATIQQSAAVDCLRTDASSWTVELALSGDVATSGLTRVGLEHACADVVPAFDEAVASVERAADPLDLVCGPGVELTSEDSLRTELVCAHR</sequence>
<gene>
    <name evidence="1" type="ORF">ACFQO6_03335</name>
</gene>